<evidence type="ECO:0000313" key="2">
    <source>
        <dbReference type="EMBL" id="KKB49185.1"/>
    </source>
</evidence>
<evidence type="ECO:0000313" key="3">
    <source>
        <dbReference type="Proteomes" id="UP000033035"/>
    </source>
</evidence>
<accession>A0A0F5IVB3</accession>
<feature type="domain" description="Glycosyl transferase family 25" evidence="1">
    <location>
        <begin position="11"/>
        <end position="191"/>
    </location>
</feature>
<reference evidence="2 3" key="1">
    <citation type="submission" date="2013-04" db="EMBL/GenBank/DDBJ databases">
        <title>The Genome Sequence of Parabacteroides gordonii DSM 23371.</title>
        <authorList>
            <consortium name="The Broad Institute Genomics Platform"/>
            <person name="Earl A."/>
            <person name="Ward D."/>
            <person name="Feldgarden M."/>
            <person name="Gevers D."/>
            <person name="Martens E."/>
            <person name="Sakamoto M."/>
            <person name="Benno Y."/>
            <person name="Suzuki N."/>
            <person name="Matsunaga N."/>
            <person name="Koshihara K."/>
            <person name="Seki M."/>
            <person name="Komiya H."/>
            <person name="Walker B."/>
            <person name="Young S."/>
            <person name="Zeng Q."/>
            <person name="Gargeya S."/>
            <person name="Fitzgerald M."/>
            <person name="Haas B."/>
            <person name="Abouelleil A."/>
            <person name="Allen A.W."/>
            <person name="Alvarado L."/>
            <person name="Arachchi H.M."/>
            <person name="Berlin A.M."/>
            <person name="Chapman S.B."/>
            <person name="Gainer-Dewar J."/>
            <person name="Goldberg J."/>
            <person name="Griggs A."/>
            <person name="Gujja S."/>
            <person name="Hansen M."/>
            <person name="Howarth C."/>
            <person name="Imamovic A."/>
            <person name="Ireland A."/>
            <person name="Larimer J."/>
            <person name="McCowan C."/>
            <person name="Murphy C."/>
            <person name="Pearson M."/>
            <person name="Poon T.W."/>
            <person name="Priest M."/>
            <person name="Roberts A."/>
            <person name="Saif S."/>
            <person name="Shea T."/>
            <person name="Sisk P."/>
            <person name="Sykes S."/>
            <person name="Wortman J."/>
            <person name="Nusbaum C."/>
            <person name="Birren B."/>
        </authorList>
    </citation>
    <scope>NUCLEOTIDE SEQUENCE [LARGE SCALE GENOMIC DNA]</scope>
    <source>
        <strain evidence="2 3">MS-1</strain>
    </source>
</reference>
<proteinExistence type="predicted"/>
<dbReference type="CDD" id="cd06532">
    <property type="entry name" value="Glyco_transf_25"/>
    <property type="match status" value="1"/>
</dbReference>
<dbReference type="PATRIC" id="fig|1203610.3.peg.4324"/>
<dbReference type="InterPro" id="IPR002654">
    <property type="entry name" value="Glyco_trans_25"/>
</dbReference>
<gene>
    <name evidence="2" type="ORF">HMPREF1536_04249</name>
</gene>
<dbReference type="Proteomes" id="UP000033035">
    <property type="component" value="Unassembled WGS sequence"/>
</dbReference>
<dbReference type="HOGENOM" id="CLU_071269_4_0_10"/>
<sequence>MEASDMKKSTIKTYLINLKESVERRERVLRETAGHRLLDIELVEAVDGRKMSAEEVTSRFHTLKFIYRYERTPKRGEIGCTLSHRECYRRFLESDNEFALILEDDVTFLYPVEETEEILQQLTAKLSRRKSHLITLSIQYIYYPGNSFQINSFSVFKVSDAWGTCAYLINRKAAKKLLSVSRASIVADDFVYMNCHGIRVDGIYPNLAAGASSMKQIDTEIQDNSICQLPRKDLPFRYMARNFLLQKYWGLLLFFRVLAFRKIGLGRNE</sequence>
<dbReference type="EMBL" id="AQHW01000025">
    <property type="protein sequence ID" value="KKB49185.1"/>
    <property type="molecule type" value="Genomic_DNA"/>
</dbReference>
<name>A0A0F5IVB3_9BACT</name>
<dbReference type="Pfam" id="PF01755">
    <property type="entry name" value="Glyco_transf_25"/>
    <property type="match status" value="1"/>
</dbReference>
<protein>
    <recommendedName>
        <fullName evidence="1">Glycosyl transferase family 25 domain-containing protein</fullName>
    </recommendedName>
</protein>
<keyword evidence="3" id="KW-1185">Reference proteome</keyword>
<dbReference type="AlphaFoldDB" id="A0A0F5IVB3"/>
<organism evidence="2 3">
    <name type="scientific">Parabacteroides gordonii MS-1 = DSM 23371</name>
    <dbReference type="NCBI Taxonomy" id="1203610"/>
    <lineage>
        <taxon>Bacteria</taxon>
        <taxon>Pseudomonadati</taxon>
        <taxon>Bacteroidota</taxon>
        <taxon>Bacteroidia</taxon>
        <taxon>Bacteroidales</taxon>
        <taxon>Tannerellaceae</taxon>
        <taxon>Parabacteroides</taxon>
    </lineage>
</organism>
<dbReference type="STRING" id="1203610.HMPREF1536_04249"/>
<evidence type="ECO:0000259" key="1">
    <source>
        <dbReference type="Pfam" id="PF01755"/>
    </source>
</evidence>
<comment type="caution">
    <text evidence="2">The sequence shown here is derived from an EMBL/GenBank/DDBJ whole genome shotgun (WGS) entry which is preliminary data.</text>
</comment>